<dbReference type="GO" id="GO:0019867">
    <property type="term" value="C:outer membrane"/>
    <property type="evidence" value="ECO:0007669"/>
    <property type="project" value="InterPro"/>
</dbReference>
<proteinExistence type="predicted"/>
<evidence type="ECO:0000313" key="1">
    <source>
        <dbReference type="EMBL" id="KAA2362313.1"/>
    </source>
</evidence>
<accession>A0A5B3FLP8</accession>
<gene>
    <name evidence="1" type="ORF">F2Y13_16410</name>
</gene>
<dbReference type="InterPro" id="IPR006315">
    <property type="entry name" value="OM_autotransptr_brl_dom"/>
</dbReference>
<dbReference type="SUPFAM" id="SSF103515">
    <property type="entry name" value="Autotransporter"/>
    <property type="match status" value="1"/>
</dbReference>
<name>A0A5B3FLP8_9BACT</name>
<reference evidence="1 2" key="1">
    <citation type="journal article" date="2019" name="Nat. Med.">
        <title>A library of human gut bacterial isolates paired with longitudinal multiomics data enables mechanistic microbiome research.</title>
        <authorList>
            <person name="Poyet M."/>
            <person name="Groussin M."/>
            <person name="Gibbons S.M."/>
            <person name="Avila-Pacheco J."/>
            <person name="Jiang X."/>
            <person name="Kearney S.M."/>
            <person name="Perrotta A.R."/>
            <person name="Berdy B."/>
            <person name="Zhao S."/>
            <person name="Lieberman T.D."/>
            <person name="Swanson P.K."/>
            <person name="Smith M."/>
            <person name="Roesemann S."/>
            <person name="Alexander J.E."/>
            <person name="Rich S.A."/>
            <person name="Livny J."/>
            <person name="Vlamakis H."/>
            <person name="Clish C."/>
            <person name="Bullock K."/>
            <person name="Deik A."/>
            <person name="Scott J."/>
            <person name="Pierce K.A."/>
            <person name="Xavier R.J."/>
            <person name="Alm E.J."/>
        </authorList>
    </citation>
    <scope>NUCLEOTIDE SEQUENCE [LARGE SCALE GENOMIC DNA]</scope>
    <source>
        <strain evidence="1 2">BIOML-A2</strain>
    </source>
</reference>
<dbReference type="EMBL" id="VVXK01000082">
    <property type="protein sequence ID" value="KAA2362313.1"/>
    <property type="molecule type" value="Genomic_DNA"/>
</dbReference>
<protein>
    <submittedName>
        <fullName evidence="1">Autotransporter outer membrane beta-barrel domain-containing protein</fullName>
    </submittedName>
</protein>
<organism evidence="1 2">
    <name type="scientific">Alistipes shahii</name>
    <dbReference type="NCBI Taxonomy" id="328814"/>
    <lineage>
        <taxon>Bacteria</taxon>
        <taxon>Pseudomonadati</taxon>
        <taxon>Bacteroidota</taxon>
        <taxon>Bacteroidia</taxon>
        <taxon>Bacteroidales</taxon>
        <taxon>Rikenellaceae</taxon>
        <taxon>Alistipes</taxon>
    </lineage>
</organism>
<dbReference type="Proteomes" id="UP000323567">
    <property type="component" value="Unassembled WGS sequence"/>
</dbReference>
<feature type="non-terminal residue" evidence="1">
    <location>
        <position position="1"/>
    </location>
</feature>
<dbReference type="InterPro" id="IPR036709">
    <property type="entry name" value="Autotransporte_beta_dom_sf"/>
</dbReference>
<comment type="caution">
    <text evidence="1">The sequence shown here is derived from an EMBL/GenBank/DDBJ whole genome shotgun (WGS) entry which is preliminary data.</text>
</comment>
<dbReference type="Gene3D" id="2.40.128.130">
    <property type="entry name" value="Autotransporter beta-domain"/>
    <property type="match status" value="1"/>
</dbReference>
<evidence type="ECO:0000313" key="2">
    <source>
        <dbReference type="Proteomes" id="UP000323567"/>
    </source>
</evidence>
<sequence length="111" mass="12347">TSSDINVRTSGLNNLIGRAGISVVREFKEGSAFVKVDALREFSAKYKGTYALDSGTKNKTEISLKDTWGEITVGGSYNFRKDVFGFAQVKRSFASDVKQEYRADIGLRYVF</sequence>
<dbReference type="NCBIfam" id="TIGR01414">
    <property type="entry name" value="autotrans_barl"/>
    <property type="match status" value="1"/>
</dbReference>
<dbReference type="AlphaFoldDB" id="A0A5B3FLP8"/>